<dbReference type="RefSeq" id="WP_231007942.1">
    <property type="nucleotide sequence ID" value="NZ_JAJNEC010000007.1"/>
</dbReference>
<dbReference type="SUPFAM" id="SSF51735">
    <property type="entry name" value="NAD(P)-binding Rossmann-fold domains"/>
    <property type="match status" value="1"/>
</dbReference>
<keyword evidence="4" id="KW-1185">Reference proteome</keyword>
<dbReference type="Proteomes" id="UP001199816">
    <property type="component" value="Unassembled WGS sequence"/>
</dbReference>
<dbReference type="InterPro" id="IPR001509">
    <property type="entry name" value="Epimerase_deHydtase"/>
</dbReference>
<evidence type="ECO:0000259" key="2">
    <source>
        <dbReference type="Pfam" id="PF01370"/>
    </source>
</evidence>
<evidence type="ECO:0000313" key="3">
    <source>
        <dbReference type="EMBL" id="MCD2425449.1"/>
    </source>
</evidence>
<proteinExistence type="inferred from homology"/>
<dbReference type="PANTHER" id="PTHR43000">
    <property type="entry name" value="DTDP-D-GLUCOSE 4,6-DEHYDRATASE-RELATED"/>
    <property type="match status" value="1"/>
</dbReference>
<comment type="similarity">
    <text evidence="1">Belongs to the NAD(P)-dependent epimerase/dehydratase family.</text>
</comment>
<accession>A0ABS8PX80</accession>
<name>A0ABS8PX80_9BACT</name>
<reference evidence="3 4" key="1">
    <citation type="submission" date="2021-11" db="EMBL/GenBank/DDBJ databases">
        <title>Genomic of Niabella pedocola.</title>
        <authorList>
            <person name="Wu T."/>
        </authorList>
    </citation>
    <scope>NUCLEOTIDE SEQUENCE [LARGE SCALE GENOMIC DNA]</scope>
    <source>
        <strain evidence="3 4">JCM 31011</strain>
    </source>
</reference>
<evidence type="ECO:0000256" key="1">
    <source>
        <dbReference type="ARBA" id="ARBA00007637"/>
    </source>
</evidence>
<comment type="caution">
    <text evidence="3">The sequence shown here is derived from an EMBL/GenBank/DDBJ whole genome shotgun (WGS) entry which is preliminary data.</text>
</comment>
<dbReference type="EMBL" id="JAJNEC010000007">
    <property type="protein sequence ID" value="MCD2425449.1"/>
    <property type="molecule type" value="Genomic_DNA"/>
</dbReference>
<feature type="domain" description="NAD-dependent epimerase/dehydratase" evidence="2">
    <location>
        <begin position="3"/>
        <end position="212"/>
    </location>
</feature>
<evidence type="ECO:0000313" key="4">
    <source>
        <dbReference type="Proteomes" id="UP001199816"/>
    </source>
</evidence>
<protein>
    <submittedName>
        <fullName evidence="3">NAD-dependent epimerase/dehydratase family protein</fullName>
    </submittedName>
</protein>
<dbReference type="InterPro" id="IPR036291">
    <property type="entry name" value="NAD(P)-bd_dom_sf"/>
</dbReference>
<sequence>MKILILGGTGAMGIHLVELLKAEHQLFVTSRRRQKQQEKVHYIQGDGKDLLFVRKILQEERWDVIVDFMVYTTAEFEERYALFLKHTAQYIFLSSARVYADQHSIIKESSPRLLDVSTDDAYLASDEYALAKARQEDLLYNAEQRNWTIIRPYITYSENRFQLGVLEKEEWLYRAMKGRTIVFSEEMMQRFTTLTYGFDVARGMAKVIGNSASFGNTFHITGNAPAKWEQVLKIYLSLLRQKLNLVPRIKLVDTAVFLEIKRGRYQILYDRLYDRRFDNQRINALIAVDDFREMQSGLSACMDIFLNAPSFLTIDWRKEAQKDRLTKEGASLSEISGVKNKFRYLLYRYIKNV</sequence>
<gene>
    <name evidence="3" type="ORF">LQ567_21880</name>
</gene>
<dbReference type="Pfam" id="PF01370">
    <property type="entry name" value="Epimerase"/>
    <property type="match status" value="1"/>
</dbReference>
<dbReference type="Gene3D" id="3.40.50.720">
    <property type="entry name" value="NAD(P)-binding Rossmann-like Domain"/>
    <property type="match status" value="1"/>
</dbReference>
<organism evidence="3 4">
    <name type="scientific">Niabella pedocola</name>
    <dbReference type="NCBI Taxonomy" id="1752077"/>
    <lineage>
        <taxon>Bacteria</taxon>
        <taxon>Pseudomonadati</taxon>
        <taxon>Bacteroidota</taxon>
        <taxon>Chitinophagia</taxon>
        <taxon>Chitinophagales</taxon>
        <taxon>Chitinophagaceae</taxon>
        <taxon>Niabella</taxon>
    </lineage>
</organism>